<comment type="caution">
    <text evidence="6">The sequence shown here is derived from an EMBL/GenBank/DDBJ whole genome shotgun (WGS) entry which is preliminary data.</text>
</comment>
<evidence type="ECO:0000256" key="1">
    <source>
        <dbReference type="ARBA" id="ARBA00004141"/>
    </source>
</evidence>
<dbReference type="Gene3D" id="1.20.1530.20">
    <property type="match status" value="1"/>
</dbReference>
<gene>
    <name evidence="6" type="ORF">IAB08_04365</name>
</gene>
<dbReference type="InterPro" id="IPR002657">
    <property type="entry name" value="BilAc:Na_symport/Acr3"/>
</dbReference>
<organism evidence="6 7">
    <name type="scientific">Candidatus Pullibacteroides excrementavium</name>
    <dbReference type="NCBI Taxonomy" id="2840905"/>
    <lineage>
        <taxon>Bacteria</taxon>
        <taxon>Pseudomonadati</taxon>
        <taxon>Bacteroidota</taxon>
        <taxon>Bacteroidia</taxon>
        <taxon>Bacteroidales</taxon>
        <taxon>Candidatus Pullibacteroides</taxon>
    </lineage>
</organism>
<evidence type="ECO:0000256" key="4">
    <source>
        <dbReference type="ARBA" id="ARBA00023136"/>
    </source>
</evidence>
<evidence type="ECO:0000256" key="3">
    <source>
        <dbReference type="ARBA" id="ARBA00022989"/>
    </source>
</evidence>
<dbReference type="InterPro" id="IPR038770">
    <property type="entry name" value="Na+/solute_symporter_sf"/>
</dbReference>
<dbReference type="GO" id="GO:0016020">
    <property type="term" value="C:membrane"/>
    <property type="evidence" value="ECO:0007669"/>
    <property type="project" value="UniProtKB-SubCell"/>
</dbReference>
<accession>A0A9D9DRU3</accession>
<protein>
    <submittedName>
        <fullName evidence="6">Transporter</fullName>
    </submittedName>
</protein>
<feature type="transmembrane region" description="Helical" evidence="5">
    <location>
        <begin position="155"/>
        <end position="173"/>
    </location>
</feature>
<evidence type="ECO:0000256" key="5">
    <source>
        <dbReference type="SAM" id="Phobius"/>
    </source>
</evidence>
<feature type="transmembrane region" description="Helical" evidence="5">
    <location>
        <begin position="116"/>
        <end position="135"/>
    </location>
</feature>
<keyword evidence="4 5" id="KW-0472">Membrane</keyword>
<evidence type="ECO:0000313" key="6">
    <source>
        <dbReference type="EMBL" id="MBO8432506.1"/>
    </source>
</evidence>
<comment type="subcellular location">
    <subcellularLocation>
        <location evidence="1">Membrane</location>
        <topology evidence="1">Multi-pass membrane protein</topology>
    </subcellularLocation>
</comment>
<feature type="transmembrane region" description="Helical" evidence="5">
    <location>
        <begin position="30"/>
        <end position="46"/>
    </location>
</feature>
<keyword evidence="2 5" id="KW-0812">Transmembrane</keyword>
<dbReference type="Pfam" id="PF01758">
    <property type="entry name" value="SBF"/>
    <property type="match status" value="1"/>
</dbReference>
<feature type="transmembrane region" description="Helical" evidence="5">
    <location>
        <begin position="185"/>
        <end position="203"/>
    </location>
</feature>
<name>A0A9D9DRU3_9BACT</name>
<dbReference type="Proteomes" id="UP000823612">
    <property type="component" value="Unassembled WGS sequence"/>
</dbReference>
<feature type="transmembrane region" description="Helical" evidence="5">
    <location>
        <begin position="255"/>
        <end position="272"/>
    </location>
</feature>
<feature type="transmembrane region" description="Helical" evidence="5">
    <location>
        <begin position="58"/>
        <end position="77"/>
    </location>
</feature>
<evidence type="ECO:0000313" key="7">
    <source>
        <dbReference type="Proteomes" id="UP000823612"/>
    </source>
</evidence>
<reference evidence="6" key="2">
    <citation type="journal article" date="2021" name="PeerJ">
        <title>Extensive microbial diversity within the chicken gut microbiome revealed by metagenomics and culture.</title>
        <authorList>
            <person name="Gilroy R."/>
            <person name="Ravi A."/>
            <person name="Getino M."/>
            <person name="Pursley I."/>
            <person name="Horton D.L."/>
            <person name="Alikhan N.F."/>
            <person name="Baker D."/>
            <person name="Gharbi K."/>
            <person name="Hall N."/>
            <person name="Watson M."/>
            <person name="Adriaenssens E.M."/>
            <person name="Foster-Nyarko E."/>
            <person name="Jarju S."/>
            <person name="Secka A."/>
            <person name="Antonio M."/>
            <person name="Oren A."/>
            <person name="Chaudhuri R.R."/>
            <person name="La Ragione R."/>
            <person name="Hildebrand F."/>
            <person name="Pallen M.J."/>
        </authorList>
    </citation>
    <scope>NUCLEOTIDE SEQUENCE</scope>
    <source>
        <strain evidence="6">2889</strain>
    </source>
</reference>
<dbReference type="AlphaFoldDB" id="A0A9D9DRU3"/>
<sequence length="315" mass="34962">MVNFIKNWALIIALLIGSVGNKFFVQYADKTVYLIFVMLLFTFCRIDPSHLKFRKVHALFLLIQVGGAMAMYYALSALGWSDMAESCMLCFLCPTAAASAVVTMKLGGDGASNTTYVLLSSLMVALVVPLWFPLIHVPTQEIPFWQAFWSILKRVLPLLAGPFLLAMLLKYTLRKVHDAFARWHEVSFYLWASCLIFAAAQMVDAMNHSSAGLGMMAVLALGSLAICSLQFFLGKRLGGHYGDRISGGQSLGQKNIILGIWIAGMFLMPSTGETPLAIVGLGTYIIWQNIINSWQLYRKRMRDLGEKAHHAELVP</sequence>
<feature type="transmembrane region" description="Helical" evidence="5">
    <location>
        <begin position="215"/>
        <end position="234"/>
    </location>
</feature>
<dbReference type="EMBL" id="JADIMZ010000064">
    <property type="protein sequence ID" value="MBO8432506.1"/>
    <property type="molecule type" value="Genomic_DNA"/>
</dbReference>
<proteinExistence type="predicted"/>
<keyword evidence="3 5" id="KW-1133">Transmembrane helix</keyword>
<evidence type="ECO:0000256" key="2">
    <source>
        <dbReference type="ARBA" id="ARBA00022692"/>
    </source>
</evidence>
<reference evidence="6" key="1">
    <citation type="submission" date="2020-10" db="EMBL/GenBank/DDBJ databases">
        <authorList>
            <person name="Gilroy R."/>
        </authorList>
    </citation>
    <scope>NUCLEOTIDE SEQUENCE</scope>
    <source>
        <strain evidence="6">2889</strain>
    </source>
</reference>
<feature type="transmembrane region" description="Helical" evidence="5">
    <location>
        <begin position="278"/>
        <end position="297"/>
    </location>
</feature>